<evidence type="ECO:0000256" key="1">
    <source>
        <dbReference type="ARBA" id="ARBA00001946"/>
    </source>
</evidence>
<organism evidence="10">
    <name type="scientific">metagenome</name>
    <dbReference type="NCBI Taxonomy" id="256318"/>
    <lineage>
        <taxon>unclassified sequences</taxon>
        <taxon>metagenomes</taxon>
    </lineage>
</organism>
<evidence type="ECO:0000256" key="2">
    <source>
        <dbReference type="ARBA" id="ARBA00005842"/>
    </source>
</evidence>
<proteinExistence type="inferred from homology"/>
<gene>
    <name evidence="10" type="primary">miaA</name>
    <name evidence="10" type="ORF">DF3PB_2810004</name>
</gene>
<dbReference type="SUPFAM" id="SSF52540">
    <property type="entry name" value="P-loop containing nucleoside triphosphate hydrolases"/>
    <property type="match status" value="2"/>
</dbReference>
<dbReference type="GO" id="GO:0006400">
    <property type="term" value="P:tRNA modification"/>
    <property type="evidence" value="ECO:0007669"/>
    <property type="project" value="TreeGrafter"/>
</dbReference>
<evidence type="ECO:0000256" key="8">
    <source>
        <dbReference type="ARBA" id="ARBA00022842"/>
    </source>
</evidence>
<dbReference type="NCBIfam" id="TIGR00174">
    <property type="entry name" value="miaA"/>
    <property type="match status" value="1"/>
</dbReference>
<dbReference type="Gene3D" id="1.10.20.140">
    <property type="match status" value="1"/>
</dbReference>
<dbReference type="GO" id="GO:0052381">
    <property type="term" value="F:tRNA dimethylallyltransferase activity"/>
    <property type="evidence" value="ECO:0007669"/>
    <property type="project" value="UniProtKB-EC"/>
</dbReference>
<evidence type="ECO:0000256" key="9">
    <source>
        <dbReference type="ARBA" id="ARBA00049563"/>
    </source>
</evidence>
<keyword evidence="4 10" id="KW-0808">Transferase</keyword>
<dbReference type="EC" id="2.5.1.75" evidence="3"/>
<dbReference type="AlphaFoldDB" id="A0A380TEH9"/>
<dbReference type="InterPro" id="IPR039657">
    <property type="entry name" value="Dimethylallyltransferase"/>
</dbReference>
<evidence type="ECO:0000256" key="7">
    <source>
        <dbReference type="ARBA" id="ARBA00022840"/>
    </source>
</evidence>
<dbReference type="InterPro" id="IPR018022">
    <property type="entry name" value="IPT"/>
</dbReference>
<comment type="catalytic activity">
    <reaction evidence="9">
        <text>adenosine(37) in tRNA + dimethylallyl diphosphate = N(6)-dimethylallyladenosine(37) in tRNA + diphosphate</text>
        <dbReference type="Rhea" id="RHEA:26482"/>
        <dbReference type="Rhea" id="RHEA-COMP:10162"/>
        <dbReference type="Rhea" id="RHEA-COMP:10375"/>
        <dbReference type="ChEBI" id="CHEBI:33019"/>
        <dbReference type="ChEBI" id="CHEBI:57623"/>
        <dbReference type="ChEBI" id="CHEBI:74411"/>
        <dbReference type="ChEBI" id="CHEBI:74415"/>
        <dbReference type="EC" id="2.5.1.75"/>
    </reaction>
</comment>
<dbReference type="PANTHER" id="PTHR11088">
    <property type="entry name" value="TRNA DIMETHYLALLYLTRANSFERASE"/>
    <property type="match status" value="1"/>
</dbReference>
<evidence type="ECO:0000313" key="10">
    <source>
        <dbReference type="EMBL" id="SUS06437.1"/>
    </source>
</evidence>
<keyword evidence="5" id="KW-0819">tRNA processing</keyword>
<comment type="cofactor">
    <cofactor evidence="1">
        <name>Mg(2+)</name>
        <dbReference type="ChEBI" id="CHEBI:18420"/>
    </cofactor>
</comment>
<accession>A0A380TEH9</accession>
<keyword evidence="7" id="KW-0067">ATP-binding</keyword>
<dbReference type="HAMAP" id="MF_00185">
    <property type="entry name" value="IPP_trans"/>
    <property type="match status" value="1"/>
</dbReference>
<dbReference type="EMBL" id="UIDG01000203">
    <property type="protein sequence ID" value="SUS06437.1"/>
    <property type="molecule type" value="Genomic_DNA"/>
</dbReference>
<name>A0A380TEH9_9ZZZZ</name>
<dbReference type="Pfam" id="PF01715">
    <property type="entry name" value="IPPT"/>
    <property type="match status" value="1"/>
</dbReference>
<evidence type="ECO:0000256" key="6">
    <source>
        <dbReference type="ARBA" id="ARBA00022741"/>
    </source>
</evidence>
<evidence type="ECO:0000256" key="3">
    <source>
        <dbReference type="ARBA" id="ARBA00012665"/>
    </source>
</evidence>
<comment type="similarity">
    <text evidence="2">Belongs to the IPP transferase family.</text>
</comment>
<evidence type="ECO:0000256" key="5">
    <source>
        <dbReference type="ARBA" id="ARBA00022694"/>
    </source>
</evidence>
<evidence type="ECO:0000256" key="4">
    <source>
        <dbReference type="ARBA" id="ARBA00022679"/>
    </source>
</evidence>
<sequence length="316" mass="34382">MTDDRPVLILTGPTGSGKSAVALALATKFAGTIINADSMQVYAELRVLTARPSAADEGRVPHRLYGVVPASERWSVGRWLAAAGKEVDAAWQAGRLPVVTGGTGLYLKTLTEGLSPLPAVSAELCRDLEALYEREGGDKFRERLRSLDPHAAARLPATDRQRLVRAMAVARGTGRALTAWHEINPPRPALAARFATIMLLPPREDLYRRLDVRFLTMLANGALPEVQRLLDLNLDAGLPAMKALGVAELARFLKGETTLAEACAQGQAATRRYAKRQLTWLRHQMTANFVIEDEAPEQACARAEAFMRAFLLTPAP</sequence>
<keyword evidence="6" id="KW-0547">Nucleotide-binding</keyword>
<protein>
    <recommendedName>
        <fullName evidence="3">tRNA dimethylallyltransferase</fullName>
        <ecNumber evidence="3">2.5.1.75</ecNumber>
    </recommendedName>
</protein>
<reference evidence="10" key="1">
    <citation type="submission" date="2018-07" db="EMBL/GenBank/DDBJ databases">
        <authorList>
            <person name="Quirk P.G."/>
            <person name="Krulwich T.A."/>
        </authorList>
    </citation>
    <scope>NUCLEOTIDE SEQUENCE</scope>
</reference>
<dbReference type="PANTHER" id="PTHR11088:SF60">
    <property type="entry name" value="TRNA DIMETHYLALLYLTRANSFERASE"/>
    <property type="match status" value="1"/>
</dbReference>
<dbReference type="GO" id="GO:0005524">
    <property type="term" value="F:ATP binding"/>
    <property type="evidence" value="ECO:0007669"/>
    <property type="project" value="UniProtKB-KW"/>
</dbReference>
<dbReference type="Gene3D" id="3.40.50.300">
    <property type="entry name" value="P-loop containing nucleotide triphosphate hydrolases"/>
    <property type="match status" value="1"/>
</dbReference>
<dbReference type="InterPro" id="IPR027417">
    <property type="entry name" value="P-loop_NTPase"/>
</dbReference>
<keyword evidence="8" id="KW-0460">Magnesium</keyword>